<comment type="caution">
    <text evidence="1">The sequence shown here is derived from an EMBL/GenBank/DDBJ whole genome shotgun (WGS) entry which is preliminary data.</text>
</comment>
<accession>A0AAV9W0Y5</accession>
<evidence type="ECO:0000313" key="2">
    <source>
        <dbReference type="Proteomes" id="UP001370758"/>
    </source>
</evidence>
<proteinExistence type="predicted"/>
<evidence type="ECO:0008006" key="3">
    <source>
        <dbReference type="Google" id="ProtNLM"/>
    </source>
</evidence>
<dbReference type="SUPFAM" id="SSF81383">
    <property type="entry name" value="F-box domain"/>
    <property type="match status" value="1"/>
</dbReference>
<gene>
    <name evidence="1" type="ORF">TWF481_001984</name>
</gene>
<sequence>MSFRPFHDIVGLAPFDIKLEILSYIKDARSIIQWTRVSKTWRDFLTSPDFSSFYKGLLSGVSPRSINYLKCRAKYGLSTSEETDSPPYREALIKLISNQAQIQAGKLHEAGSLVTPVLGRIKFCYSGGFLAICGADESSNAERNVIYVYNLSILDKPGSEISGRRFECEGVVEHIAIANMRLAYLARDPENEAQMHVGLLGLIKPLKRSCVTTAPNIDMEQFASILVEDGKDAFTHEDKGRSSSLLRLPNSPEFFCTSGRFVVFSASFMTHCTIWDFGSHALGSENPITGKSFTLDPEWIDFVFPWWEVSPDPEDEISRLSYFMSIDDAACIYTTINGNIPDGGCECSNDHVFYSYACRYDGTPIPMYHQGWTLPRVFPDCRDHGGNIYVADDLTSFQSAGQNFLAVSPPTFLSEYSHTTAEYTDDSEGGYGGAVETGDDLDLYYPRIMINRKRRTRDSPPQEKPQYHYTFRYLDRRRFWLAPPEGLYGYEVLGPRVIPIISKDSVIWECRHKRDVVRQNGGQTIAVKRVKIFGLKPTIIPERENLEEEPPGVEAEGEISQVGVEDAEPEFWRPVDRGSLDPLIPEPTSVCELTMDYDSNHRLEWVGDHQQIILLERRPKEPGNQEPESILEYENVFRVFRYGASPQEPIDYTVQYREDCA</sequence>
<protein>
    <recommendedName>
        <fullName evidence="3">F-box domain-containing protein</fullName>
    </recommendedName>
</protein>
<name>A0AAV9W0Y5_9PEZI</name>
<dbReference type="AlphaFoldDB" id="A0AAV9W0Y5"/>
<dbReference type="EMBL" id="JAVHJL010000010">
    <property type="protein sequence ID" value="KAK6497005.1"/>
    <property type="molecule type" value="Genomic_DNA"/>
</dbReference>
<keyword evidence="2" id="KW-1185">Reference proteome</keyword>
<dbReference type="Proteomes" id="UP001370758">
    <property type="component" value="Unassembled WGS sequence"/>
</dbReference>
<evidence type="ECO:0000313" key="1">
    <source>
        <dbReference type="EMBL" id="KAK6497005.1"/>
    </source>
</evidence>
<dbReference type="InterPro" id="IPR036047">
    <property type="entry name" value="F-box-like_dom_sf"/>
</dbReference>
<reference evidence="1 2" key="1">
    <citation type="submission" date="2023-08" db="EMBL/GenBank/DDBJ databases">
        <authorList>
            <person name="Palmer J.M."/>
        </authorList>
    </citation>
    <scope>NUCLEOTIDE SEQUENCE [LARGE SCALE GENOMIC DNA]</scope>
    <source>
        <strain evidence="1 2">TWF481</strain>
    </source>
</reference>
<organism evidence="1 2">
    <name type="scientific">Arthrobotrys musiformis</name>
    <dbReference type="NCBI Taxonomy" id="47236"/>
    <lineage>
        <taxon>Eukaryota</taxon>
        <taxon>Fungi</taxon>
        <taxon>Dikarya</taxon>
        <taxon>Ascomycota</taxon>
        <taxon>Pezizomycotina</taxon>
        <taxon>Orbiliomycetes</taxon>
        <taxon>Orbiliales</taxon>
        <taxon>Orbiliaceae</taxon>
        <taxon>Arthrobotrys</taxon>
    </lineage>
</organism>